<reference evidence="1" key="1">
    <citation type="submission" date="2021-04" db="EMBL/GenBank/DDBJ databases">
        <title>Sequencing of actinobacteria type strains.</title>
        <authorList>
            <person name="Nguyen G.-S."/>
            <person name="Wentzel A."/>
        </authorList>
    </citation>
    <scope>NUCLEOTIDE SEQUENCE</scope>
    <source>
        <strain evidence="1">DSM 42095</strain>
    </source>
</reference>
<proteinExistence type="predicted"/>
<protein>
    <submittedName>
        <fullName evidence="1">Uncharacterized protein</fullName>
    </submittedName>
</protein>
<keyword evidence="2" id="KW-1185">Reference proteome</keyword>
<evidence type="ECO:0000313" key="2">
    <source>
        <dbReference type="Proteomes" id="UP000675554"/>
    </source>
</evidence>
<dbReference type="EMBL" id="JAGSMN010000712">
    <property type="protein sequence ID" value="MBR7676661.1"/>
    <property type="molecule type" value="Genomic_DNA"/>
</dbReference>
<organism evidence="1 2">
    <name type="scientific">Streptomyces daliensis</name>
    <dbReference type="NCBI Taxonomy" id="299421"/>
    <lineage>
        <taxon>Bacteria</taxon>
        <taxon>Bacillati</taxon>
        <taxon>Actinomycetota</taxon>
        <taxon>Actinomycetes</taxon>
        <taxon>Kitasatosporales</taxon>
        <taxon>Streptomycetaceae</taxon>
        <taxon>Streptomyces</taxon>
    </lineage>
</organism>
<accession>A0A8T4IW56</accession>
<dbReference type="AlphaFoldDB" id="A0A8T4IW56"/>
<gene>
    <name evidence="1" type="ORF">KDA82_27380</name>
</gene>
<comment type="caution">
    <text evidence="1">The sequence shown here is derived from an EMBL/GenBank/DDBJ whole genome shotgun (WGS) entry which is preliminary data.</text>
</comment>
<name>A0A8T4IW56_9ACTN</name>
<dbReference type="Proteomes" id="UP000675554">
    <property type="component" value="Unassembled WGS sequence"/>
</dbReference>
<sequence length="154" mass="17154">MTTIDELWTDRRLPVRDALHFPGDGGSYDVVRDPYVLGCLGVREAFDAPKVIAEDPEWLTTLMPLEEVPLEDGGFLWGGEGSWGSEGFFARVGADDSLRWVVFFTDSNPFEDPIDLSDGYATFRSSADLSFIVDIEDPRRPVRSPRPRGQTPSA</sequence>
<evidence type="ECO:0000313" key="1">
    <source>
        <dbReference type="EMBL" id="MBR7676661.1"/>
    </source>
</evidence>